<dbReference type="Proteomes" id="UP000481153">
    <property type="component" value="Unassembled WGS sequence"/>
</dbReference>
<dbReference type="InterPro" id="IPR011990">
    <property type="entry name" value="TPR-like_helical_dom_sf"/>
</dbReference>
<feature type="transmembrane region" description="Helical" evidence="15">
    <location>
        <begin position="232"/>
        <end position="251"/>
    </location>
</feature>
<keyword evidence="10 15" id="KW-0472">Membrane</keyword>
<keyword evidence="8 15" id="KW-1133">Transmembrane helix</keyword>
<dbReference type="EMBL" id="VJMJ01000048">
    <property type="protein sequence ID" value="KAF0740579.1"/>
    <property type="molecule type" value="Genomic_DNA"/>
</dbReference>
<keyword evidence="3" id="KW-0813">Transport</keyword>
<keyword evidence="11" id="KW-1015">Disulfide bond</keyword>
<evidence type="ECO:0000256" key="3">
    <source>
        <dbReference type="ARBA" id="ARBA00022448"/>
    </source>
</evidence>
<evidence type="ECO:0000256" key="13">
    <source>
        <dbReference type="ARBA" id="ARBA00023228"/>
    </source>
</evidence>
<keyword evidence="9" id="KW-0915">Sodium</keyword>
<keyword evidence="7" id="KW-0029">Amino-acid transport</keyword>
<feature type="transmembrane region" description="Helical" evidence="15">
    <location>
        <begin position="334"/>
        <end position="355"/>
    </location>
</feature>
<evidence type="ECO:0000256" key="1">
    <source>
        <dbReference type="ARBA" id="ARBA00004107"/>
    </source>
</evidence>
<evidence type="ECO:0000256" key="6">
    <source>
        <dbReference type="ARBA" id="ARBA00022753"/>
    </source>
</evidence>
<feature type="transmembrane region" description="Helical" evidence="15">
    <location>
        <begin position="152"/>
        <end position="170"/>
    </location>
</feature>
<evidence type="ECO:0000256" key="15">
    <source>
        <dbReference type="SAM" id="Phobius"/>
    </source>
</evidence>
<keyword evidence="13" id="KW-0458">Lysosome</keyword>
<dbReference type="SMART" id="SM00015">
    <property type="entry name" value="IQ"/>
    <property type="match status" value="7"/>
</dbReference>
<evidence type="ECO:0000256" key="7">
    <source>
        <dbReference type="ARBA" id="ARBA00022970"/>
    </source>
</evidence>
<dbReference type="SMART" id="SM00368">
    <property type="entry name" value="LRR_RI"/>
    <property type="match status" value="4"/>
</dbReference>
<keyword evidence="12" id="KW-0325">Glycoprotein</keyword>
<evidence type="ECO:0000256" key="4">
    <source>
        <dbReference type="ARBA" id="ARBA00022692"/>
    </source>
</evidence>
<evidence type="ECO:0000259" key="16">
    <source>
        <dbReference type="Pfam" id="PF01490"/>
    </source>
</evidence>
<keyword evidence="18" id="KW-1185">Reference proteome</keyword>
<evidence type="ECO:0000256" key="2">
    <source>
        <dbReference type="ARBA" id="ARBA00004155"/>
    </source>
</evidence>
<dbReference type="Pfam" id="PF01490">
    <property type="entry name" value="Aa_trans"/>
    <property type="match status" value="1"/>
</dbReference>
<dbReference type="PROSITE" id="PS50096">
    <property type="entry name" value="IQ"/>
    <property type="match status" value="6"/>
</dbReference>
<dbReference type="GO" id="GO:0015179">
    <property type="term" value="F:L-amino acid transmembrane transporter activity"/>
    <property type="evidence" value="ECO:0007669"/>
    <property type="project" value="TreeGrafter"/>
</dbReference>
<feature type="transmembrane region" description="Helical" evidence="15">
    <location>
        <begin position="191"/>
        <end position="212"/>
    </location>
</feature>
<comment type="similarity">
    <text evidence="14">Belongs to the amino acid/polyamine transporter 2 family. SLC38A9 subfamily.</text>
</comment>
<evidence type="ECO:0000256" key="12">
    <source>
        <dbReference type="ARBA" id="ARBA00023180"/>
    </source>
</evidence>
<dbReference type="GO" id="GO:0031902">
    <property type="term" value="C:late endosome membrane"/>
    <property type="evidence" value="ECO:0007669"/>
    <property type="project" value="UniProtKB-SubCell"/>
</dbReference>
<dbReference type="VEuPathDB" id="FungiDB:AeMF1_010253"/>
<evidence type="ECO:0000256" key="10">
    <source>
        <dbReference type="ARBA" id="ARBA00023136"/>
    </source>
</evidence>
<evidence type="ECO:0000313" key="18">
    <source>
        <dbReference type="Proteomes" id="UP000481153"/>
    </source>
</evidence>
<dbReference type="GO" id="GO:0046872">
    <property type="term" value="F:metal ion binding"/>
    <property type="evidence" value="ECO:0007669"/>
    <property type="project" value="UniProtKB-KW"/>
</dbReference>
<keyword evidence="5" id="KW-0479">Metal-binding</keyword>
<name>A0A6G0XJW9_9STRA</name>
<evidence type="ECO:0000256" key="11">
    <source>
        <dbReference type="ARBA" id="ARBA00023157"/>
    </source>
</evidence>
<feature type="transmembrane region" description="Helical" evidence="15">
    <location>
        <begin position="382"/>
        <end position="404"/>
    </location>
</feature>
<dbReference type="InterPro" id="IPR032675">
    <property type="entry name" value="LRR_dom_sf"/>
</dbReference>
<comment type="subcellular location">
    <subcellularLocation>
        <location evidence="1">Late endosome membrane</location>
        <topology evidence="1">Multi-pass membrane protein</topology>
    </subcellularLocation>
    <subcellularLocation>
        <location evidence="2">Lysosome membrane</location>
        <topology evidence="2">Multi-pass membrane protein</topology>
    </subcellularLocation>
</comment>
<evidence type="ECO:0000256" key="9">
    <source>
        <dbReference type="ARBA" id="ARBA00023053"/>
    </source>
</evidence>
<feature type="transmembrane region" description="Helical" evidence="15">
    <location>
        <begin position="440"/>
        <end position="460"/>
    </location>
</feature>
<dbReference type="Gene3D" id="3.80.10.10">
    <property type="entry name" value="Ribonuclease Inhibitor"/>
    <property type="match status" value="1"/>
</dbReference>
<dbReference type="Pfam" id="PF00612">
    <property type="entry name" value="IQ"/>
    <property type="match status" value="4"/>
</dbReference>
<proteinExistence type="inferred from homology"/>
<accession>A0A6G0XJW9</accession>
<sequence>MKYNLIKQDSADEPLLREEERLERGLPARWKLRRITYLGFKVTFFRCLDKEWMALSANDRRQQQSAEEPHDDAAEGTQSALMPRRVAHLSPLDSSVGIKDDASPPRTFQNAFVTVLSLWNAMASAVVVGLPYGFSCSGKFPSIAPRLDGAGILLGIGLVLLVGLLCWYTCALIVREDSTDFGRLMGRRLQVAAVALSALVLLSACISFHVLMKHSAHAILFAIFEWRGIDTKWTPSQAALLVCLLFPLTLFKNVAALVRLNACGVIFLLFTVYFIASHGIQAIATHQPMDDVDFGAKASCGVLGGIVTQSFFIHHAIQPMVRSSNPSTRSRDVALAYLLVGLTCVAVGVLGYIGFPKGRIEPNFMDAFPATDVVACAARLSFLLQLAAVYPLFVAVIRTQIFSLTLQNPWPSLSRVLALNVLVMTTTTLFAVFYPDVVDILRLLGAVGGFVLIFGAPIAMQSLSRGRWWPRVLCHAAVVGSGLTLLVLEIDVQKRAVFHVMGSTDEDAHPLTALHDDAKAHAIKAVQLSKSGDYHGAIAALDSAIQVDGDNAILWKHLAIAHYELWKRATSATATLASTSFLAKHSNGTTDPLELLLRNAYDVFIVAMEYVENKHDPALLLQLAALYVELGGFQGALSLCTLVLETTRPASFPRFNQAVFLAAVVAHGLRHATQAGEYFAYLLDMPPHSLRSYQLVVLAAMQFDGQTDSNEALQRGRVLYAEAYRRLTCGAFESTSPSEQRAMDAYRTSRKSENERILQWMADANLWESLGAALCRLNYPTLATAVFEYAINRGGCTTKELLVDVGRVCHRLKQSERAQSFLERALQFDYFDFPTRFWLGVASAPWKLHFARENFAAKSFQRVYRGHQGRRRVQFLRHRRACRLLAKVRSVAAIFLHGRSAKTRVAIRKALELEREAAARQAMHDQDAFLVYLKWNAAARKIQSLLPIHRAKVEKHRRRMWMEKHKALLRRVVSNSNARLVQTCFASIVEFVAMLRDDKRSASLVLQRAVRSWLCRRQLDRLRRKRAQQQTLVDTFLGKTAARWKNDCFAAWKRFLAALQAQYNHSAIRIQSAFRAHQARRLFRLKLERQLRVRRFMEALLLHRKSVALRQCFNALATLAIAARLRKLAAATKIQKIVRGRQARVRAAKLRRRRQYCDKMVQRAVAERRKRLVEQLWSSWQLYLQVSALEKQSAATAIQRVFRGRAVRRWLRRRRDYLRVYFGHRPCRENDESAATWTRLLFVAIATSRQFRMERQDVSARVLQRAWRHAKSRRLAKTLRDKLLGQRRAAHVFQTTFHMAAAAFFQQLRRLRLETQLKKHQAARLLQRNLRGWLARRVFKRMAAQHRQAKALLDRVIHRKELYWKRVVLQLWKEWLEEHHEESVAACIRIQRLFRARQAMKLARRQMDKLARQQRLLDQGWAKPLARAFRLWQQAAVDRMSDVFRANVANKYTKSFGEKELPPPPPSIQDVRSTAVPSMLFYHVLTRTRQSGVCHLPVGHGFDLPQLRQLFQLATSVISDAGGVASQVADALAWLGASPVQKLILYNEPTVNLVKLARCLDSSSHCLTSLVLGGAFLSTRHVTALALALAQPTAKLQQLVLDSCHIGNGGAVVLALGLVQNRSVWKFDVSSNHIGDGACRALGEMLLGNETLQIVCLNGNAISDTAALTYLEPAVANLPSASALTSLHLHNNPKLTSRGLTALARAVESVNSKRPTTTTAVLRLEPSSFN</sequence>
<dbReference type="InterPro" id="IPR013057">
    <property type="entry name" value="AA_transpt_TM"/>
</dbReference>
<dbReference type="SUPFAM" id="SSF48452">
    <property type="entry name" value="TPR-like"/>
    <property type="match status" value="2"/>
</dbReference>
<keyword evidence="6" id="KW-0967">Endosome</keyword>
<dbReference type="SUPFAM" id="SSF52047">
    <property type="entry name" value="RNI-like"/>
    <property type="match status" value="1"/>
</dbReference>
<dbReference type="Gene3D" id="1.25.40.10">
    <property type="entry name" value="Tetratricopeptide repeat domain"/>
    <property type="match status" value="2"/>
</dbReference>
<evidence type="ECO:0000256" key="5">
    <source>
        <dbReference type="ARBA" id="ARBA00022723"/>
    </source>
</evidence>
<gene>
    <name evidence="17" type="ORF">Ae201684_003956</name>
</gene>
<dbReference type="Gene3D" id="1.20.5.190">
    <property type="match status" value="1"/>
</dbReference>
<feature type="transmembrane region" description="Helical" evidence="15">
    <location>
        <begin position="111"/>
        <end position="132"/>
    </location>
</feature>
<dbReference type="GO" id="GO:0005765">
    <property type="term" value="C:lysosomal membrane"/>
    <property type="evidence" value="ECO:0007669"/>
    <property type="project" value="UniProtKB-SubCell"/>
</dbReference>
<organism evidence="17 18">
    <name type="scientific">Aphanomyces euteiches</name>
    <dbReference type="NCBI Taxonomy" id="100861"/>
    <lineage>
        <taxon>Eukaryota</taxon>
        <taxon>Sar</taxon>
        <taxon>Stramenopiles</taxon>
        <taxon>Oomycota</taxon>
        <taxon>Saprolegniomycetes</taxon>
        <taxon>Saprolegniales</taxon>
        <taxon>Verrucalvaceae</taxon>
        <taxon>Aphanomyces</taxon>
    </lineage>
</organism>
<feature type="domain" description="Amino acid transporter transmembrane" evidence="16">
    <location>
        <begin position="112"/>
        <end position="461"/>
    </location>
</feature>
<dbReference type="PANTHER" id="PTHR22950">
    <property type="entry name" value="AMINO ACID TRANSPORTER"/>
    <property type="match status" value="1"/>
</dbReference>
<feature type="transmembrane region" description="Helical" evidence="15">
    <location>
        <begin position="258"/>
        <end position="276"/>
    </location>
</feature>
<dbReference type="PANTHER" id="PTHR22950:SF244">
    <property type="entry name" value="NEUTRAL AMINO ACID TRANSPORTER 9"/>
    <property type="match status" value="1"/>
</dbReference>
<evidence type="ECO:0000256" key="14">
    <source>
        <dbReference type="ARBA" id="ARBA00038442"/>
    </source>
</evidence>
<feature type="transmembrane region" description="Helical" evidence="15">
    <location>
        <begin position="416"/>
        <end position="434"/>
    </location>
</feature>
<dbReference type="InterPro" id="IPR000048">
    <property type="entry name" value="IQ_motif_EF-hand-BS"/>
</dbReference>
<reference evidence="17 18" key="1">
    <citation type="submission" date="2019-07" db="EMBL/GenBank/DDBJ databases">
        <title>Genomics analysis of Aphanomyces spp. identifies a new class of oomycete effector associated with host adaptation.</title>
        <authorList>
            <person name="Gaulin E."/>
        </authorList>
    </citation>
    <scope>NUCLEOTIDE SEQUENCE [LARGE SCALE GENOMIC DNA]</scope>
    <source>
        <strain evidence="17 18">ATCC 201684</strain>
    </source>
</reference>
<comment type="caution">
    <text evidence="17">The sequence shown here is derived from an EMBL/GenBank/DDBJ whole genome shotgun (WGS) entry which is preliminary data.</text>
</comment>
<evidence type="ECO:0000256" key="8">
    <source>
        <dbReference type="ARBA" id="ARBA00022989"/>
    </source>
</evidence>
<keyword evidence="4 15" id="KW-0812">Transmembrane</keyword>
<protein>
    <recommendedName>
        <fullName evidence="16">Amino acid transporter transmembrane domain-containing protein</fullName>
    </recommendedName>
</protein>
<evidence type="ECO:0000313" key="17">
    <source>
        <dbReference type="EMBL" id="KAF0740579.1"/>
    </source>
</evidence>